<proteinExistence type="predicted"/>
<feature type="transmembrane region" description="Helical" evidence="1">
    <location>
        <begin position="130"/>
        <end position="151"/>
    </location>
</feature>
<evidence type="ECO:0000313" key="3">
    <source>
        <dbReference type="Proteomes" id="UP000523447"/>
    </source>
</evidence>
<evidence type="ECO:0000256" key="1">
    <source>
        <dbReference type="SAM" id="Phobius"/>
    </source>
</evidence>
<feature type="transmembrane region" description="Helical" evidence="1">
    <location>
        <begin position="57"/>
        <end position="77"/>
    </location>
</feature>
<dbReference type="EMBL" id="JAAXPE010000044">
    <property type="protein sequence ID" value="NKY89344.1"/>
    <property type="molecule type" value="Genomic_DNA"/>
</dbReference>
<dbReference type="Proteomes" id="UP000523447">
    <property type="component" value="Unassembled WGS sequence"/>
</dbReference>
<organism evidence="2 3">
    <name type="scientific">Nocardia veterana</name>
    <dbReference type="NCBI Taxonomy" id="132249"/>
    <lineage>
        <taxon>Bacteria</taxon>
        <taxon>Bacillati</taxon>
        <taxon>Actinomycetota</taxon>
        <taxon>Actinomycetes</taxon>
        <taxon>Mycobacteriales</taxon>
        <taxon>Nocardiaceae</taxon>
        <taxon>Nocardia</taxon>
    </lineage>
</organism>
<accession>A0A7X6RL51</accession>
<evidence type="ECO:0000313" key="2">
    <source>
        <dbReference type="EMBL" id="NKY89344.1"/>
    </source>
</evidence>
<keyword evidence="3" id="KW-1185">Reference proteome</keyword>
<reference evidence="2 3" key="1">
    <citation type="submission" date="2020-04" db="EMBL/GenBank/DDBJ databases">
        <title>MicrobeNet Type strains.</title>
        <authorList>
            <person name="Nicholson A.C."/>
        </authorList>
    </citation>
    <scope>NUCLEOTIDE SEQUENCE [LARGE SCALE GENOMIC DNA]</scope>
    <source>
        <strain evidence="2 3">DSM 44445</strain>
    </source>
</reference>
<keyword evidence="1" id="KW-0812">Transmembrane</keyword>
<keyword evidence="1" id="KW-0472">Membrane</keyword>
<comment type="caution">
    <text evidence="2">The sequence shown here is derived from an EMBL/GenBank/DDBJ whole genome shotgun (WGS) entry which is preliminary data.</text>
</comment>
<dbReference type="AlphaFoldDB" id="A0A7X6RL51"/>
<dbReference type="RefSeq" id="WP_157171629.1">
    <property type="nucleotide sequence ID" value="NZ_CAWPHS010000039.1"/>
</dbReference>
<feature type="transmembrane region" description="Helical" evidence="1">
    <location>
        <begin position="83"/>
        <end position="109"/>
    </location>
</feature>
<gene>
    <name evidence="2" type="ORF">HGA07_27560</name>
</gene>
<sequence>MVVTNLFAVIQTLFLAVWFGSMVYSVVVVQQFQFKAEDPEEIEEMGQMMADGSRQRIARLAIIAGISGVMAAITRAVHTPAPGGAWVALMIVKAVLFVVACAAFGFQSWWVWPKRIFARTEEMPGIRRTFFTLSLTMAVTLGAILAIDVVAQSL</sequence>
<protein>
    <submittedName>
        <fullName evidence="2">Uncharacterized protein</fullName>
    </submittedName>
</protein>
<keyword evidence="1" id="KW-1133">Transmembrane helix</keyword>
<feature type="transmembrane region" description="Helical" evidence="1">
    <location>
        <begin position="6"/>
        <end position="29"/>
    </location>
</feature>
<name>A0A7X6RL51_9NOCA</name>